<dbReference type="RefSeq" id="WP_133552583.1">
    <property type="nucleotide sequence ID" value="NZ_SNYF01000005.1"/>
</dbReference>
<evidence type="ECO:0000313" key="6">
    <source>
        <dbReference type="EMBL" id="TDQ18825.1"/>
    </source>
</evidence>
<feature type="domain" description="PPIase cyclophilin-type" evidence="5">
    <location>
        <begin position="33"/>
        <end position="268"/>
    </location>
</feature>
<evidence type="ECO:0000256" key="2">
    <source>
        <dbReference type="ARBA" id="ARBA00013194"/>
    </source>
</evidence>
<dbReference type="Pfam" id="PF00160">
    <property type="entry name" value="Pro_isomerase"/>
    <property type="match status" value="2"/>
</dbReference>
<dbReference type="InterPro" id="IPR029000">
    <property type="entry name" value="Cyclophilin-like_dom_sf"/>
</dbReference>
<dbReference type="InterPro" id="IPR020892">
    <property type="entry name" value="Cyclophilin-type_PPIase_CS"/>
</dbReference>
<comment type="caution">
    <text evidence="6">The sequence shown here is derived from an EMBL/GenBank/DDBJ whole genome shotgun (WGS) entry which is preliminary data.</text>
</comment>
<evidence type="ECO:0000313" key="7">
    <source>
        <dbReference type="Proteomes" id="UP000294535"/>
    </source>
</evidence>
<protein>
    <recommendedName>
        <fullName evidence="2">peptidylprolyl isomerase</fullName>
        <ecNumber evidence="2">5.2.1.8</ecNumber>
    </recommendedName>
</protein>
<keyword evidence="4 6" id="KW-0413">Isomerase</keyword>
<dbReference type="PROSITE" id="PS50072">
    <property type="entry name" value="CSA_PPIASE_2"/>
    <property type="match status" value="1"/>
</dbReference>
<dbReference type="EC" id="5.2.1.8" evidence="2"/>
<dbReference type="GO" id="GO:0006457">
    <property type="term" value="P:protein folding"/>
    <property type="evidence" value="ECO:0007669"/>
    <property type="project" value="InterPro"/>
</dbReference>
<evidence type="ECO:0000259" key="5">
    <source>
        <dbReference type="PROSITE" id="PS50072"/>
    </source>
</evidence>
<dbReference type="InterPro" id="IPR002130">
    <property type="entry name" value="Cyclophilin-type_PPIase_dom"/>
</dbReference>
<keyword evidence="3" id="KW-0697">Rotamase</keyword>
<dbReference type="EMBL" id="SNYF01000005">
    <property type="protein sequence ID" value="TDQ18825.1"/>
    <property type="molecule type" value="Genomic_DNA"/>
</dbReference>
<dbReference type="AlphaFoldDB" id="A0A4R6TAZ6"/>
<dbReference type="PANTHER" id="PTHR45625">
    <property type="entry name" value="PEPTIDYL-PROLYL CIS-TRANS ISOMERASE-RELATED"/>
    <property type="match status" value="1"/>
</dbReference>
<dbReference type="SUPFAM" id="SSF50891">
    <property type="entry name" value="Cyclophilin-like"/>
    <property type="match status" value="2"/>
</dbReference>
<dbReference type="OrthoDB" id="9807797at2"/>
<dbReference type="PANTHER" id="PTHR45625:SF4">
    <property type="entry name" value="PEPTIDYLPROLYL ISOMERASE DOMAIN AND WD REPEAT-CONTAINING PROTEIN 1"/>
    <property type="match status" value="1"/>
</dbReference>
<dbReference type="GO" id="GO:0003755">
    <property type="term" value="F:peptidyl-prolyl cis-trans isomerase activity"/>
    <property type="evidence" value="ECO:0007669"/>
    <property type="project" value="UniProtKB-KW"/>
</dbReference>
<dbReference type="PROSITE" id="PS00170">
    <property type="entry name" value="CSA_PPIASE_1"/>
    <property type="match status" value="1"/>
</dbReference>
<reference evidence="6 7" key="1">
    <citation type="submission" date="2019-03" db="EMBL/GenBank/DDBJ databases">
        <title>Genomic Encyclopedia of Type Strains, Phase III (KMG-III): the genomes of soil and plant-associated and newly described type strains.</title>
        <authorList>
            <person name="Whitman W."/>
        </authorList>
    </citation>
    <scope>NUCLEOTIDE SEQUENCE [LARGE SCALE GENOMIC DNA]</scope>
    <source>
        <strain evidence="6 7">CECT 8446</strain>
    </source>
</reference>
<evidence type="ECO:0000256" key="4">
    <source>
        <dbReference type="ARBA" id="ARBA00023235"/>
    </source>
</evidence>
<evidence type="ECO:0000256" key="3">
    <source>
        <dbReference type="ARBA" id="ARBA00023110"/>
    </source>
</evidence>
<name>A0A4R6TAZ6_9BACT</name>
<keyword evidence="7" id="KW-1185">Reference proteome</keyword>
<dbReference type="Gene3D" id="2.40.100.10">
    <property type="entry name" value="Cyclophilin-like"/>
    <property type="match status" value="1"/>
</dbReference>
<dbReference type="InterPro" id="IPR044666">
    <property type="entry name" value="Cyclophilin_A-like"/>
</dbReference>
<gene>
    <name evidence="6" type="ORF">DFQ04_0633</name>
</gene>
<organism evidence="6 7">
    <name type="scientific">Algoriphagus boseongensis</name>
    <dbReference type="NCBI Taxonomy" id="1442587"/>
    <lineage>
        <taxon>Bacteria</taxon>
        <taxon>Pseudomonadati</taxon>
        <taxon>Bacteroidota</taxon>
        <taxon>Cytophagia</taxon>
        <taxon>Cytophagales</taxon>
        <taxon>Cyclobacteriaceae</taxon>
        <taxon>Algoriphagus</taxon>
    </lineage>
</organism>
<sequence>MHLFLPALFILLFGSKINDQEVKEPPVRIEMTTNYGVLILRLYDETPLHRDNFIQLVEKGTYDSLLFHRIIENFMVQAGDVNSKSATLLDTLGGGDLGYRVPAEIRSELFHKKGAIGAARTNNPERASSSTQFYLVQGRIQNDSLLNHNQNRINQFLATHYAQNDPANKPLLDSLSQARELKDSVLIKSLSEKWSQISRNYSNFDRYEIPENHKAVYKEIGGTPHLDMSYTVFGEVEKGLEVIDAMAAVETNSMDRPLTEVRILKMRILEN</sequence>
<proteinExistence type="inferred from homology"/>
<accession>A0A4R6TAZ6</accession>
<comment type="similarity">
    <text evidence="1">Belongs to the cyclophilin-type PPIase family.</text>
</comment>
<evidence type="ECO:0000256" key="1">
    <source>
        <dbReference type="ARBA" id="ARBA00007365"/>
    </source>
</evidence>
<dbReference type="CDD" id="cd00317">
    <property type="entry name" value="cyclophilin"/>
    <property type="match status" value="1"/>
</dbReference>
<dbReference type="Proteomes" id="UP000294535">
    <property type="component" value="Unassembled WGS sequence"/>
</dbReference>